<comment type="subunit">
    <text evidence="2">Heterodimer of SbcC and SbcD.</text>
</comment>
<name>A0A0J9C4Q9_9FIRM</name>
<dbReference type="Gene3D" id="3.40.50.300">
    <property type="entry name" value="P-loop containing nucleotide triphosphate hydrolases"/>
    <property type="match status" value="2"/>
</dbReference>
<evidence type="ECO:0000259" key="5">
    <source>
        <dbReference type="Pfam" id="PF02463"/>
    </source>
</evidence>
<dbReference type="Pfam" id="PF02463">
    <property type="entry name" value="SMC_N"/>
    <property type="match status" value="1"/>
</dbReference>
<dbReference type="SUPFAM" id="SSF75712">
    <property type="entry name" value="Rad50 coiled-coil Zn hook"/>
    <property type="match status" value="1"/>
</dbReference>
<accession>A0A0J9C4Q9</accession>
<comment type="similarity">
    <text evidence="1">Belongs to the SMC family. SbcC subfamily.</text>
</comment>
<evidence type="ECO:0000313" key="6">
    <source>
        <dbReference type="EMBL" id="KMW20058.1"/>
    </source>
</evidence>
<dbReference type="PATRIC" id="fig|742734.4.peg.2226"/>
<dbReference type="Proteomes" id="UP000037392">
    <property type="component" value="Unassembled WGS sequence"/>
</dbReference>
<proteinExistence type="inferred from homology"/>
<gene>
    <name evidence="6" type="ORF">HMPREF9470_02073</name>
</gene>
<dbReference type="SUPFAM" id="SSF52540">
    <property type="entry name" value="P-loop containing nucleoside triphosphate hydrolases"/>
    <property type="match status" value="1"/>
</dbReference>
<dbReference type="RefSeq" id="WP_048929793.1">
    <property type="nucleotide sequence ID" value="NZ_KQ235877.1"/>
</dbReference>
<dbReference type="AlphaFoldDB" id="A0A0J9C4Q9"/>
<evidence type="ECO:0000256" key="4">
    <source>
        <dbReference type="SAM" id="Coils"/>
    </source>
</evidence>
<dbReference type="EMBL" id="ADLK01000019">
    <property type="protein sequence ID" value="KMW20058.1"/>
    <property type="molecule type" value="Genomic_DNA"/>
</dbReference>
<evidence type="ECO:0000313" key="7">
    <source>
        <dbReference type="Proteomes" id="UP000037392"/>
    </source>
</evidence>
<dbReference type="OrthoDB" id="7029750at2"/>
<feature type="coiled-coil region" evidence="4">
    <location>
        <begin position="602"/>
        <end position="629"/>
    </location>
</feature>
<evidence type="ECO:0000256" key="2">
    <source>
        <dbReference type="ARBA" id="ARBA00011322"/>
    </source>
</evidence>
<protein>
    <recommendedName>
        <fullName evidence="3">Nuclease SbcCD subunit C</fullName>
    </recommendedName>
</protein>
<dbReference type="PANTHER" id="PTHR32114">
    <property type="entry name" value="ABC TRANSPORTER ABCH.3"/>
    <property type="match status" value="1"/>
</dbReference>
<reference evidence="6 7" key="1">
    <citation type="submission" date="2011-04" db="EMBL/GenBank/DDBJ databases">
        <title>The Genome Sequence of Clostridium citroniae WAL-19142.</title>
        <authorList>
            <consortium name="The Broad Institute Genome Sequencing Platform"/>
            <person name="Earl A."/>
            <person name="Ward D."/>
            <person name="Feldgarden M."/>
            <person name="Gevers D."/>
            <person name="Warren Y.A."/>
            <person name="Tyrrell K.L."/>
            <person name="Citron D.M."/>
            <person name="Goldstein E.J."/>
            <person name="Daigneault M."/>
            <person name="Allen-Vercoe E."/>
            <person name="Young S.K."/>
            <person name="Zeng Q."/>
            <person name="Gargeya S."/>
            <person name="Fitzgerald M."/>
            <person name="Haas B."/>
            <person name="Abouelleil A."/>
            <person name="Alvarado L."/>
            <person name="Arachchi H.M."/>
            <person name="Berlin A."/>
            <person name="Brown A."/>
            <person name="Chapman S.B."/>
            <person name="Chen Z."/>
            <person name="Dunbar C."/>
            <person name="Freedman E."/>
            <person name="Gearin G."/>
            <person name="Gellesch M."/>
            <person name="Goldberg J."/>
            <person name="Griggs A."/>
            <person name="Gujja S."/>
            <person name="Heilman E.R."/>
            <person name="Heiman D."/>
            <person name="Howarth C."/>
            <person name="Larson L."/>
            <person name="Lui A."/>
            <person name="MacDonald P.J."/>
            <person name="Mehta T."/>
            <person name="Montmayeur A."/>
            <person name="Murphy C."/>
            <person name="Neiman D."/>
            <person name="Pearson M."/>
            <person name="Priest M."/>
            <person name="Roberts A."/>
            <person name="Saif S."/>
            <person name="Shea T."/>
            <person name="Shenoy N."/>
            <person name="Sisk P."/>
            <person name="Stolte C."/>
            <person name="Sykes S."/>
            <person name="White J."/>
            <person name="Yandava C."/>
            <person name="Wortman J."/>
            <person name="Nusbaum C."/>
            <person name="Birren B."/>
        </authorList>
    </citation>
    <scope>NUCLEOTIDE SEQUENCE [LARGE SCALE GENOMIC DNA]</scope>
    <source>
        <strain evidence="6 7">WAL-19142</strain>
    </source>
</reference>
<feature type="domain" description="RecF/RecN/SMC N-terminal" evidence="5">
    <location>
        <begin position="42"/>
        <end position="772"/>
    </location>
</feature>
<dbReference type="InterPro" id="IPR027417">
    <property type="entry name" value="P-loop_NTPase"/>
</dbReference>
<sequence>MGEKYHIHRLYICNFKPFAYGDNLEKPYVTIDFTSGGGNIRSMILSGPNGYGKTSIFQAIYFTLTGTVEVGEYADGRKTFDEHIILNDISKCCFTAVEFVDNEKRYVTLIRYAERGKSGKLKDMVVNNGFHAYIVEGKFVYKEFAPMELKSKSMEEIAERFGEKNIQEWVKRNYIQQEHNSDIILKSDKDRLDFLNLLIDTGNDEFFRNVEEMKKEIDEKIETLKLDILDLQRKVKQEIKEVQGEEPACQRVYPEIDLVWDKSTYGKDEPFSEYEEHAKRMLSVIENLPEYRYKRKMELLTRWKTQQPYCKYFILRLYNEECKNKYTQSFAKKKYFQQLLSDEKELLEKVLNTEYLGETLTEKIQQIRQKYKKYCNNLNERQALYKKVTEFRNHLYGKVEILETIFDEHCPLCGTNFTGRDISLTQAIQQSQVIIEEASKILDTTLEEQADTWRTELSEVKAQIASAVAAEEGEKALCDDIYYMNNFRQQALELGKILSELYQLEEMSMLSPFLDKDVFRKTYVQISEYQKAESDLKAAMEIFSKAVERESVSDGGQKKELDMLAYDENKNIIVSLFQMDMRVDMLKEKVSYLAWKRREKLASNYITDMTAYEKKLEEIENLYVKQMKLQKVMSCKKAAKKEYLNDIMKYLEIPMYIYSGKLIQTHQNGLGVFCFTGSKEDALTEFKLSTNKVAISQKLDVSNKFSTGQKNVTNIALMLALKKIATTSLDIFMIDDPCQSLDELNVASFVEIIKNEFTETQVILSTHEDKIASYIKYKNDKAGKDVIMYNVQDELYNTNV</sequence>
<dbReference type="InterPro" id="IPR003395">
    <property type="entry name" value="RecF/RecN/SMC_N"/>
</dbReference>
<comment type="caution">
    <text evidence="6">The sequence shown here is derived from an EMBL/GenBank/DDBJ whole genome shotgun (WGS) entry which is preliminary data.</text>
</comment>
<organism evidence="6 7">
    <name type="scientific">[Clostridium] citroniae WAL-19142</name>
    <dbReference type="NCBI Taxonomy" id="742734"/>
    <lineage>
        <taxon>Bacteria</taxon>
        <taxon>Bacillati</taxon>
        <taxon>Bacillota</taxon>
        <taxon>Clostridia</taxon>
        <taxon>Lachnospirales</taxon>
        <taxon>Lachnospiraceae</taxon>
        <taxon>Enterocloster</taxon>
    </lineage>
</organism>
<evidence type="ECO:0000256" key="1">
    <source>
        <dbReference type="ARBA" id="ARBA00006930"/>
    </source>
</evidence>
<feature type="coiled-coil region" evidence="4">
    <location>
        <begin position="203"/>
        <end position="241"/>
    </location>
</feature>
<keyword evidence="4" id="KW-0175">Coiled coil</keyword>
<evidence type="ECO:0000256" key="3">
    <source>
        <dbReference type="ARBA" id="ARBA00013368"/>
    </source>
</evidence>
<dbReference type="PANTHER" id="PTHR32114:SF2">
    <property type="entry name" value="ABC TRANSPORTER ABCH.3"/>
    <property type="match status" value="1"/>
</dbReference>
<dbReference type="GeneID" id="93161987"/>